<feature type="region of interest" description="Disordered" evidence="2">
    <location>
        <begin position="241"/>
        <end position="299"/>
    </location>
</feature>
<protein>
    <submittedName>
        <fullName evidence="4">Extracellular mutant protein 11-domain-containing protein</fullName>
    </submittedName>
</protein>
<evidence type="ECO:0000256" key="2">
    <source>
        <dbReference type="SAM" id="MobiDB-lite"/>
    </source>
</evidence>
<feature type="compositionally biased region" description="Basic residues" evidence="2">
    <location>
        <begin position="165"/>
        <end position="174"/>
    </location>
</feature>
<evidence type="ECO:0000256" key="1">
    <source>
        <dbReference type="SAM" id="Coils"/>
    </source>
</evidence>
<gene>
    <name evidence="4" type="ORF">QBC37DRAFT_189939</name>
</gene>
<feature type="compositionally biased region" description="Low complexity" evidence="2">
    <location>
        <begin position="83"/>
        <end position="92"/>
    </location>
</feature>
<comment type="caution">
    <text evidence="4">The sequence shown here is derived from an EMBL/GenBank/DDBJ whole genome shotgun (WGS) entry which is preliminary data.</text>
</comment>
<evidence type="ECO:0000313" key="5">
    <source>
        <dbReference type="Proteomes" id="UP001301769"/>
    </source>
</evidence>
<dbReference type="EMBL" id="MU858052">
    <property type="protein sequence ID" value="KAK4218603.1"/>
    <property type="molecule type" value="Genomic_DNA"/>
</dbReference>
<feature type="region of interest" description="Disordered" evidence="2">
    <location>
        <begin position="64"/>
        <end position="104"/>
    </location>
</feature>
<evidence type="ECO:0000259" key="3">
    <source>
        <dbReference type="Pfam" id="PF15463"/>
    </source>
</evidence>
<feature type="coiled-coil region" evidence="1">
    <location>
        <begin position="313"/>
        <end position="340"/>
    </location>
</feature>
<name>A0AAN7BC76_9PEZI</name>
<feature type="domain" description="Extracellular mutant protein 11 C-terminal" evidence="3">
    <location>
        <begin position="442"/>
        <end position="578"/>
    </location>
</feature>
<dbReference type="GO" id="GO:0042790">
    <property type="term" value="P:nucleolar large rRNA transcription by RNA polymerase I"/>
    <property type="evidence" value="ECO:0007669"/>
    <property type="project" value="TreeGrafter"/>
</dbReference>
<dbReference type="Proteomes" id="UP001301769">
    <property type="component" value="Unassembled WGS sequence"/>
</dbReference>
<keyword evidence="5" id="KW-1185">Reference proteome</keyword>
<dbReference type="AlphaFoldDB" id="A0AAN7BC76"/>
<sequence length="587" mass="65347">MMPTARRKLALFTGRGADNRATGMVVGPAPTTALPALPVKPAPPLTADTGHTTLLPKLQPPIQISRQQPAISSAHAPDDQFHSQQQTATSASRSLPQPKAGRFAVASMQSGKNAWDDSTVASFISENGSTRSASVRHRGGQGQHHQTQNQTHRRDYSADAAYQRGHQHTSHHARGALSPSPPEQHDENLPFVIGGDGLLKVLPPPSDRHVHGAAAALNATISNNLFNDQTVKADEFYQDDRSVYDSPPAKFSALRRTRLPHRDATKRTSFSDAGGAGYTSDAQSIRLSPERNSEAGEEIEKVRQTERIRRDREREKSREVERLQLEREAQLERQRERERDLQNKRSTVFENLTPVDLEDPTSFNDTRAAVIAPTSEYTAEDPKEEALQRTPRANRQMPPPAGPVTTGINLFNKDGPFAQMTTHRLGESNPVPQTLKRRHSLDYDDAELNKMSFSDLRSQAFDYDPQAAAAVAAQQQTSSGSAAGTLEERMQHYKTKGSIDQHEFFTRLSANEWDAAGDWFLEQFADVVNRMKTARRDKRKLVEQFEDEISRREEAVRVKAEGIDKTLVDLKVEGQTMMAGKEMEIDF</sequence>
<feature type="region of interest" description="Disordered" evidence="2">
    <location>
        <begin position="376"/>
        <end position="400"/>
    </location>
</feature>
<keyword evidence="1" id="KW-0175">Coiled coil</keyword>
<reference evidence="4" key="1">
    <citation type="journal article" date="2023" name="Mol. Phylogenet. Evol.">
        <title>Genome-scale phylogeny and comparative genomics of the fungal order Sordariales.</title>
        <authorList>
            <person name="Hensen N."/>
            <person name="Bonometti L."/>
            <person name="Westerberg I."/>
            <person name="Brannstrom I.O."/>
            <person name="Guillou S."/>
            <person name="Cros-Aarteil S."/>
            <person name="Calhoun S."/>
            <person name="Haridas S."/>
            <person name="Kuo A."/>
            <person name="Mondo S."/>
            <person name="Pangilinan J."/>
            <person name="Riley R."/>
            <person name="LaButti K."/>
            <person name="Andreopoulos B."/>
            <person name="Lipzen A."/>
            <person name="Chen C."/>
            <person name="Yan M."/>
            <person name="Daum C."/>
            <person name="Ng V."/>
            <person name="Clum A."/>
            <person name="Steindorff A."/>
            <person name="Ohm R.A."/>
            <person name="Martin F."/>
            <person name="Silar P."/>
            <person name="Natvig D.O."/>
            <person name="Lalanne C."/>
            <person name="Gautier V."/>
            <person name="Ament-Velasquez S.L."/>
            <person name="Kruys A."/>
            <person name="Hutchinson M.I."/>
            <person name="Powell A.J."/>
            <person name="Barry K."/>
            <person name="Miller A.N."/>
            <person name="Grigoriev I.V."/>
            <person name="Debuchy R."/>
            <person name="Gladieux P."/>
            <person name="Hiltunen Thoren M."/>
            <person name="Johannesson H."/>
        </authorList>
    </citation>
    <scope>NUCLEOTIDE SEQUENCE</scope>
    <source>
        <strain evidence="4">PSN293</strain>
    </source>
</reference>
<dbReference type="Pfam" id="PF15463">
    <property type="entry name" value="ECM11"/>
    <property type="match status" value="1"/>
</dbReference>
<accession>A0AAN7BC76</accession>
<proteinExistence type="predicted"/>
<dbReference type="PANTHER" id="PTHR28244:SF3">
    <property type="entry name" value="EXTRACELLULAR MUTANT PROTEIN 11 C-TERMINAL DOMAIN-CONTAINING PROTEIN"/>
    <property type="match status" value="1"/>
</dbReference>
<dbReference type="GO" id="GO:0070860">
    <property type="term" value="C:RNA polymerase I core factor complex"/>
    <property type="evidence" value="ECO:0007669"/>
    <property type="project" value="TreeGrafter"/>
</dbReference>
<evidence type="ECO:0000313" key="4">
    <source>
        <dbReference type="EMBL" id="KAK4218603.1"/>
    </source>
</evidence>
<feature type="compositionally biased region" description="Basic and acidic residues" evidence="2">
    <location>
        <begin position="288"/>
        <end position="299"/>
    </location>
</feature>
<dbReference type="PANTHER" id="PTHR28244">
    <property type="entry name" value="RNA POLYMERASE I-SPECIFIC TRANSCRIPTION INITIATION FACTOR RRN11"/>
    <property type="match status" value="1"/>
</dbReference>
<reference evidence="4" key="2">
    <citation type="submission" date="2023-05" db="EMBL/GenBank/DDBJ databases">
        <authorList>
            <consortium name="Lawrence Berkeley National Laboratory"/>
            <person name="Steindorff A."/>
            <person name="Hensen N."/>
            <person name="Bonometti L."/>
            <person name="Westerberg I."/>
            <person name="Brannstrom I.O."/>
            <person name="Guillou S."/>
            <person name="Cros-Aarteil S."/>
            <person name="Calhoun S."/>
            <person name="Haridas S."/>
            <person name="Kuo A."/>
            <person name="Mondo S."/>
            <person name="Pangilinan J."/>
            <person name="Riley R."/>
            <person name="Labutti K."/>
            <person name="Andreopoulos B."/>
            <person name="Lipzen A."/>
            <person name="Chen C."/>
            <person name="Yanf M."/>
            <person name="Daum C."/>
            <person name="Ng V."/>
            <person name="Clum A."/>
            <person name="Ohm R."/>
            <person name="Martin F."/>
            <person name="Silar P."/>
            <person name="Natvig D."/>
            <person name="Lalanne C."/>
            <person name="Gautier V."/>
            <person name="Ament-Velasquez S.L."/>
            <person name="Kruys A."/>
            <person name="Hutchinson M.I."/>
            <person name="Powell A.J."/>
            <person name="Barry K."/>
            <person name="Miller A.N."/>
            <person name="Grigoriev I.V."/>
            <person name="Debuchy R."/>
            <person name="Gladieux P."/>
            <person name="Thoren M.H."/>
            <person name="Johannesson H."/>
        </authorList>
    </citation>
    <scope>NUCLEOTIDE SEQUENCE</scope>
    <source>
        <strain evidence="4">PSN293</strain>
    </source>
</reference>
<feature type="region of interest" description="Disordered" evidence="2">
    <location>
        <begin position="128"/>
        <end position="188"/>
    </location>
</feature>
<dbReference type="GO" id="GO:0017025">
    <property type="term" value="F:TBP-class protein binding"/>
    <property type="evidence" value="ECO:0007669"/>
    <property type="project" value="TreeGrafter"/>
</dbReference>
<dbReference type="GO" id="GO:0001164">
    <property type="term" value="F:RNA polymerase I core promoter sequence-specific DNA binding"/>
    <property type="evidence" value="ECO:0007669"/>
    <property type="project" value="TreeGrafter"/>
</dbReference>
<dbReference type="InterPro" id="IPR053029">
    <property type="entry name" value="RNA_pol_I-specific_init_factor"/>
</dbReference>
<dbReference type="InterPro" id="IPR029178">
    <property type="entry name" value="Ecm11_C"/>
</dbReference>
<organism evidence="4 5">
    <name type="scientific">Rhypophila decipiens</name>
    <dbReference type="NCBI Taxonomy" id="261697"/>
    <lineage>
        <taxon>Eukaryota</taxon>
        <taxon>Fungi</taxon>
        <taxon>Dikarya</taxon>
        <taxon>Ascomycota</taxon>
        <taxon>Pezizomycotina</taxon>
        <taxon>Sordariomycetes</taxon>
        <taxon>Sordariomycetidae</taxon>
        <taxon>Sordariales</taxon>
        <taxon>Naviculisporaceae</taxon>
        <taxon>Rhypophila</taxon>
    </lineage>
</organism>